<feature type="transmembrane region" description="Helical" evidence="6">
    <location>
        <begin position="110"/>
        <end position="129"/>
    </location>
</feature>
<dbReference type="PANTHER" id="PTHR30614:SF0">
    <property type="entry name" value="L-CYSTINE TRANSPORT SYSTEM PERMEASE PROTEIN TCYL"/>
    <property type="match status" value="1"/>
</dbReference>
<dbReference type="Gene3D" id="1.10.3720.10">
    <property type="entry name" value="MetI-like"/>
    <property type="match status" value="1"/>
</dbReference>
<accession>A0A9D1J0H3</accession>
<dbReference type="PANTHER" id="PTHR30614">
    <property type="entry name" value="MEMBRANE COMPONENT OF AMINO ACID ABC TRANSPORTER"/>
    <property type="match status" value="1"/>
</dbReference>
<gene>
    <name evidence="8" type="ORF">IAA54_02950</name>
</gene>
<evidence type="ECO:0000256" key="3">
    <source>
        <dbReference type="ARBA" id="ARBA00022970"/>
    </source>
</evidence>
<dbReference type="EMBL" id="DVHF01000036">
    <property type="protein sequence ID" value="HIR56601.1"/>
    <property type="molecule type" value="Genomic_DNA"/>
</dbReference>
<comment type="similarity">
    <text evidence="6">Belongs to the binding-protein-dependent transport system permease family.</text>
</comment>
<keyword evidence="2 6" id="KW-0812">Transmembrane</keyword>
<dbReference type="InterPro" id="IPR043429">
    <property type="entry name" value="ArtM/GltK/GlnP/TcyL/YhdX-like"/>
</dbReference>
<evidence type="ECO:0000256" key="6">
    <source>
        <dbReference type="RuleBase" id="RU363032"/>
    </source>
</evidence>
<proteinExistence type="inferred from homology"/>
<evidence type="ECO:0000313" key="9">
    <source>
        <dbReference type="Proteomes" id="UP000886785"/>
    </source>
</evidence>
<evidence type="ECO:0000256" key="5">
    <source>
        <dbReference type="ARBA" id="ARBA00023136"/>
    </source>
</evidence>
<feature type="transmembrane region" description="Helical" evidence="6">
    <location>
        <begin position="17"/>
        <end position="36"/>
    </location>
</feature>
<dbReference type="Pfam" id="PF00528">
    <property type="entry name" value="BPD_transp_1"/>
    <property type="match status" value="1"/>
</dbReference>
<dbReference type="GO" id="GO:0055085">
    <property type="term" value="P:transmembrane transport"/>
    <property type="evidence" value="ECO:0007669"/>
    <property type="project" value="InterPro"/>
</dbReference>
<dbReference type="Proteomes" id="UP000886785">
    <property type="component" value="Unassembled WGS sequence"/>
</dbReference>
<evidence type="ECO:0000256" key="2">
    <source>
        <dbReference type="ARBA" id="ARBA00022692"/>
    </source>
</evidence>
<keyword evidence="4 6" id="KW-1133">Transmembrane helix</keyword>
<dbReference type="AlphaFoldDB" id="A0A9D1J0H3"/>
<reference evidence="8" key="2">
    <citation type="journal article" date="2021" name="PeerJ">
        <title>Extensive microbial diversity within the chicken gut microbiome revealed by metagenomics and culture.</title>
        <authorList>
            <person name="Gilroy R."/>
            <person name="Ravi A."/>
            <person name="Getino M."/>
            <person name="Pursley I."/>
            <person name="Horton D.L."/>
            <person name="Alikhan N.F."/>
            <person name="Baker D."/>
            <person name="Gharbi K."/>
            <person name="Hall N."/>
            <person name="Watson M."/>
            <person name="Adriaenssens E.M."/>
            <person name="Foster-Nyarko E."/>
            <person name="Jarju S."/>
            <person name="Secka A."/>
            <person name="Antonio M."/>
            <person name="Oren A."/>
            <person name="Chaudhuri R.R."/>
            <person name="La Ragione R."/>
            <person name="Hildebrand F."/>
            <person name="Pallen M.J."/>
        </authorList>
    </citation>
    <scope>NUCLEOTIDE SEQUENCE</scope>
    <source>
        <strain evidence="8">ChiSjej1B19-7085</strain>
    </source>
</reference>
<evidence type="ECO:0000259" key="7">
    <source>
        <dbReference type="PROSITE" id="PS50928"/>
    </source>
</evidence>
<keyword evidence="5 6" id="KW-0472">Membrane</keyword>
<dbReference type="CDD" id="cd06261">
    <property type="entry name" value="TM_PBP2"/>
    <property type="match status" value="1"/>
</dbReference>
<comment type="subcellular location">
    <subcellularLocation>
        <location evidence="6">Cell membrane</location>
        <topology evidence="6">Multi-pass membrane protein</topology>
    </subcellularLocation>
    <subcellularLocation>
        <location evidence="1">Membrane</location>
        <topology evidence="1">Multi-pass membrane protein</topology>
    </subcellularLocation>
</comment>
<reference evidence="8" key="1">
    <citation type="submission" date="2020-10" db="EMBL/GenBank/DDBJ databases">
        <authorList>
            <person name="Gilroy R."/>
        </authorList>
    </citation>
    <scope>NUCLEOTIDE SEQUENCE</scope>
    <source>
        <strain evidence="8">ChiSjej1B19-7085</strain>
    </source>
</reference>
<keyword evidence="6" id="KW-0813">Transport</keyword>
<organism evidence="8 9">
    <name type="scientific">Candidatus Gallacutalibacter pullicola</name>
    <dbReference type="NCBI Taxonomy" id="2840830"/>
    <lineage>
        <taxon>Bacteria</taxon>
        <taxon>Bacillati</taxon>
        <taxon>Bacillota</taxon>
        <taxon>Clostridia</taxon>
        <taxon>Eubacteriales</taxon>
        <taxon>Candidatus Gallacutalibacter</taxon>
    </lineage>
</organism>
<dbReference type="GO" id="GO:0005886">
    <property type="term" value="C:plasma membrane"/>
    <property type="evidence" value="ECO:0007669"/>
    <property type="project" value="UniProtKB-SubCell"/>
</dbReference>
<feature type="domain" description="ABC transmembrane type-1" evidence="7">
    <location>
        <begin position="13"/>
        <end position="227"/>
    </location>
</feature>
<evidence type="ECO:0000256" key="1">
    <source>
        <dbReference type="ARBA" id="ARBA00004141"/>
    </source>
</evidence>
<dbReference type="InterPro" id="IPR035906">
    <property type="entry name" value="MetI-like_sf"/>
</dbReference>
<protein>
    <submittedName>
        <fullName evidence="8">Amino acid ABC transporter permease</fullName>
    </submittedName>
</protein>
<evidence type="ECO:0000313" key="8">
    <source>
        <dbReference type="EMBL" id="HIR56601.1"/>
    </source>
</evidence>
<feature type="transmembrane region" description="Helical" evidence="6">
    <location>
        <begin position="209"/>
        <end position="230"/>
    </location>
</feature>
<keyword evidence="3" id="KW-0029">Amino-acid transport</keyword>
<comment type="caution">
    <text evidence="8">The sequence shown here is derived from an EMBL/GenBank/DDBJ whole genome shotgun (WGS) entry which is preliminary data.</text>
</comment>
<dbReference type="GO" id="GO:0006865">
    <property type="term" value="P:amino acid transport"/>
    <property type="evidence" value="ECO:0007669"/>
    <property type="project" value="UniProtKB-KW"/>
</dbReference>
<sequence>MLATVTASLLEGFGTTLQLFFLTLVFSLPIGLLVAFGSMSKWAPFRFLRRMGEGSRLAALADFRPISALVSVIVWVIRGTPLVLQLIVIYYGPGLLFDNNIWGSGNQGRVIATIAAFVINYSCYFSVIYRGGIEGVPAGQREAGEVLGMTKRQIFARVTLLQMVKRVIPPMSNEIITLVKDTSLARVIAVTEVIKAGETYLKRGLIWPLFYTAVFYLVFVGLLTILFNFIERRLSYFK</sequence>
<evidence type="ECO:0000256" key="4">
    <source>
        <dbReference type="ARBA" id="ARBA00022989"/>
    </source>
</evidence>
<dbReference type="InterPro" id="IPR000515">
    <property type="entry name" value="MetI-like"/>
</dbReference>
<dbReference type="SUPFAM" id="SSF161098">
    <property type="entry name" value="MetI-like"/>
    <property type="match status" value="1"/>
</dbReference>
<name>A0A9D1J0H3_9FIRM</name>
<dbReference type="PROSITE" id="PS50928">
    <property type="entry name" value="ABC_TM1"/>
    <property type="match status" value="1"/>
</dbReference>